<dbReference type="Pfam" id="PF07307">
    <property type="entry name" value="HEPPP_synt_1"/>
    <property type="match status" value="1"/>
</dbReference>
<evidence type="ECO:0000313" key="2">
    <source>
        <dbReference type="Proteomes" id="UP001595279"/>
    </source>
</evidence>
<keyword evidence="2" id="KW-1185">Reference proteome</keyword>
<organism evidence="1 2">
    <name type="scientific">Virgibacillus xinjiangensis</name>
    <dbReference type="NCBI Taxonomy" id="393090"/>
    <lineage>
        <taxon>Bacteria</taxon>
        <taxon>Bacillati</taxon>
        <taxon>Bacillota</taxon>
        <taxon>Bacilli</taxon>
        <taxon>Bacillales</taxon>
        <taxon>Bacillaceae</taxon>
        <taxon>Virgibacillus</taxon>
    </lineage>
</organism>
<dbReference type="EMBL" id="JBHRSA010000004">
    <property type="protein sequence ID" value="MFC3038930.1"/>
    <property type="molecule type" value="Genomic_DNA"/>
</dbReference>
<proteinExistence type="predicted"/>
<accession>A0ABV7CRD4</accession>
<sequence>METSSIDIRSYKAQIEKKIQHVFLDKYIPKPVIDDEKLTILTTIINHSDVSDQQKQRYIVTAMLAQTALDTHDTVPAHSQGERWSIANQLKVLAGDYYSGLYYLLLSEIDDFEFIHILASAIKEINEIKMKIYQSSIGTFQDLMDMREEMEFLLLQHVAQFLGDSFPPEVAGKWLVTNKLIRQTHKPESGELSFSDVWMEQAASVSGSYFVSNAKAVVRENLRQLEILVGKIPESHRLYREYLHSVIRQHNYNEAR</sequence>
<name>A0ABV7CRD4_9BACI</name>
<gene>
    <name evidence="1" type="ORF">ACFOGI_01520</name>
</gene>
<reference evidence="2" key="1">
    <citation type="journal article" date="2019" name="Int. J. Syst. Evol. Microbiol.">
        <title>The Global Catalogue of Microorganisms (GCM) 10K type strain sequencing project: providing services to taxonomists for standard genome sequencing and annotation.</title>
        <authorList>
            <consortium name="The Broad Institute Genomics Platform"/>
            <consortium name="The Broad Institute Genome Sequencing Center for Infectious Disease"/>
            <person name="Wu L."/>
            <person name="Ma J."/>
        </authorList>
    </citation>
    <scope>NUCLEOTIDE SEQUENCE [LARGE SCALE GENOMIC DNA]</scope>
    <source>
        <strain evidence="2">KCTC 13128</strain>
    </source>
</reference>
<dbReference type="RefSeq" id="WP_390267350.1">
    <property type="nucleotide sequence ID" value="NZ_JBHRSA010000004.1"/>
</dbReference>
<evidence type="ECO:0000313" key="1">
    <source>
        <dbReference type="EMBL" id="MFC3038930.1"/>
    </source>
</evidence>
<comment type="caution">
    <text evidence="1">The sequence shown here is derived from an EMBL/GenBank/DDBJ whole genome shotgun (WGS) entry which is preliminary data.</text>
</comment>
<protein>
    <submittedName>
        <fullName evidence="1">Heptaprenyl diphosphate synthase component 1</fullName>
    </submittedName>
</protein>
<dbReference type="Gene3D" id="1.20.120.1450">
    <property type="match status" value="1"/>
</dbReference>
<dbReference type="InterPro" id="IPR009920">
    <property type="entry name" value="HEPPP_synth_su1"/>
</dbReference>
<dbReference type="Proteomes" id="UP001595279">
    <property type="component" value="Unassembled WGS sequence"/>
</dbReference>